<dbReference type="GO" id="GO:0051536">
    <property type="term" value="F:iron-sulfur cluster binding"/>
    <property type="evidence" value="ECO:0007669"/>
    <property type="project" value="UniProtKB-KW"/>
</dbReference>
<dbReference type="Proteomes" id="UP000503840">
    <property type="component" value="Unassembled WGS sequence"/>
</dbReference>
<evidence type="ECO:0000256" key="2">
    <source>
        <dbReference type="ARBA" id="ARBA00022691"/>
    </source>
</evidence>
<dbReference type="SUPFAM" id="SSF102114">
    <property type="entry name" value="Radical SAM enzymes"/>
    <property type="match status" value="1"/>
</dbReference>
<dbReference type="GO" id="GO:0046872">
    <property type="term" value="F:metal ion binding"/>
    <property type="evidence" value="ECO:0007669"/>
    <property type="project" value="UniProtKB-KW"/>
</dbReference>
<evidence type="ECO:0000256" key="4">
    <source>
        <dbReference type="ARBA" id="ARBA00023004"/>
    </source>
</evidence>
<proteinExistence type="predicted"/>
<keyword evidence="5" id="KW-0411">Iron-sulfur</keyword>
<feature type="domain" description="Radical SAM core" evidence="7">
    <location>
        <begin position="96"/>
        <end position="322"/>
    </location>
</feature>
<evidence type="ECO:0000256" key="3">
    <source>
        <dbReference type="ARBA" id="ARBA00022723"/>
    </source>
</evidence>
<feature type="region of interest" description="Disordered" evidence="6">
    <location>
        <begin position="284"/>
        <end position="304"/>
    </location>
</feature>
<dbReference type="EMBL" id="BLVO01000016">
    <property type="protein sequence ID" value="GFM35186.1"/>
    <property type="molecule type" value="Genomic_DNA"/>
</dbReference>
<protein>
    <submittedName>
        <fullName evidence="8">Radical SAM protein</fullName>
    </submittedName>
</protein>
<dbReference type="InterPro" id="IPR006638">
    <property type="entry name" value="Elp3/MiaA/NifB-like_rSAM"/>
</dbReference>
<dbReference type="AlphaFoldDB" id="A0A7J0BND2"/>
<comment type="cofactor">
    <cofactor evidence="1">
        <name>[4Fe-4S] cluster</name>
        <dbReference type="ChEBI" id="CHEBI:49883"/>
    </cofactor>
</comment>
<reference evidence="8 9" key="1">
    <citation type="submission" date="2020-05" db="EMBL/GenBank/DDBJ databases">
        <title>Draft genome sequence of Desulfovibrio sp. strain HN2T.</title>
        <authorList>
            <person name="Ueno A."/>
            <person name="Tamazawa S."/>
            <person name="Tamamura S."/>
            <person name="Murakami T."/>
            <person name="Kiyama T."/>
            <person name="Inomata H."/>
            <person name="Amano Y."/>
            <person name="Miyakawa K."/>
            <person name="Tamaki H."/>
            <person name="Naganuma T."/>
            <person name="Kaneko K."/>
        </authorList>
    </citation>
    <scope>NUCLEOTIDE SEQUENCE [LARGE SCALE GENOMIC DNA]</scope>
    <source>
        <strain evidence="8 9">HN2</strain>
    </source>
</reference>
<accession>A0A7J0BND2</accession>
<dbReference type="InterPro" id="IPR054698">
    <property type="entry name" value="rSAM_Se_TrsS"/>
</dbReference>
<dbReference type="Gene3D" id="3.20.20.70">
    <property type="entry name" value="Aldolase class I"/>
    <property type="match status" value="1"/>
</dbReference>
<sequence>MPEMFPDPFSHNDRLSLCPVCLARIGARHEAVAEEGGQTVYLVKRCPEHGTFRTPVWRGEPSITSWRKPKLPTPPAPQNAPDKGCPYDCGLCAQHRQHTCTVLLEVTARCNLACTYCFASAGTGSVADDPDLPQLTEQLRKARAAAGPCNVQLSGGEPTMRNDLPAIISAAKELFPFVQLNTNGLRIARESGYANALAEAGLDSVFLQFDGTTNDIYRALRGAPLLADKLRAIHHLGEAGIGVVLVPTVVPGVNADNVGALLRVAAAFSPVVRGVHFQPVSHFGRFPHSEQQDGQNGQSWQKGPLPQARITLPEIMRGLEEQTGGLVAAADFLPPGCEHALCSFHANYLVHENGRLQRLSVQRKACSCEAAPASEGADAAKAFVKRQWAAPAASASGESPSLGSAQSEQNLQIPEALHVAAFQQGKDSDPEVFLARLCEQHAGAGSDAAGTAGQGTNDLDAFVRRAATHVLAISAMAFQDAWNLDLERLQGCCIHVSAPDGRLVPFCSWNCTAADGTPLRRRAS</sequence>
<evidence type="ECO:0000313" key="9">
    <source>
        <dbReference type="Proteomes" id="UP000503840"/>
    </source>
</evidence>
<comment type="caution">
    <text evidence="8">The sequence shown here is derived from an EMBL/GenBank/DDBJ whole genome shotgun (WGS) entry which is preliminary data.</text>
</comment>
<dbReference type="NCBIfam" id="NF045646">
    <property type="entry name" value="rSAM_Se_TrsS"/>
    <property type="match status" value="1"/>
</dbReference>
<dbReference type="InterPro" id="IPR056488">
    <property type="entry name" value="Zn_ribbon_HMPTM"/>
</dbReference>
<keyword evidence="4" id="KW-0408">Iron</keyword>
<keyword evidence="9" id="KW-1185">Reference proteome</keyword>
<dbReference type="InterPro" id="IPR007197">
    <property type="entry name" value="rSAM"/>
</dbReference>
<dbReference type="SFLD" id="SFLDS00029">
    <property type="entry name" value="Radical_SAM"/>
    <property type="match status" value="1"/>
</dbReference>
<evidence type="ECO:0000256" key="1">
    <source>
        <dbReference type="ARBA" id="ARBA00001966"/>
    </source>
</evidence>
<dbReference type="PROSITE" id="PS51918">
    <property type="entry name" value="RADICAL_SAM"/>
    <property type="match status" value="1"/>
</dbReference>
<keyword evidence="3" id="KW-0479">Metal-binding</keyword>
<dbReference type="Pfam" id="PF04055">
    <property type="entry name" value="Radical_SAM"/>
    <property type="match status" value="1"/>
</dbReference>
<dbReference type="CDD" id="cd01335">
    <property type="entry name" value="Radical_SAM"/>
    <property type="match status" value="1"/>
</dbReference>
<dbReference type="SMART" id="SM00729">
    <property type="entry name" value="Elp3"/>
    <property type="match status" value="1"/>
</dbReference>
<dbReference type="PANTHER" id="PTHR43306:SF1">
    <property type="entry name" value="7,8-DIHYDRO-6-HYDROXYMETHYLPTERIN DIMETHYLTRANSFERASE"/>
    <property type="match status" value="1"/>
</dbReference>
<organism evidence="8 9">
    <name type="scientific">Desulfovibrio subterraneus</name>
    <dbReference type="NCBI Taxonomy" id="2718620"/>
    <lineage>
        <taxon>Bacteria</taxon>
        <taxon>Pseudomonadati</taxon>
        <taxon>Thermodesulfobacteriota</taxon>
        <taxon>Desulfovibrionia</taxon>
        <taxon>Desulfovibrionales</taxon>
        <taxon>Desulfovibrionaceae</taxon>
        <taxon>Desulfovibrio</taxon>
    </lineage>
</organism>
<dbReference type="SFLD" id="SFLDG01100">
    <property type="entry name" value="methyltransferase_(Class_D)"/>
    <property type="match status" value="1"/>
</dbReference>
<evidence type="ECO:0000256" key="5">
    <source>
        <dbReference type="ARBA" id="ARBA00023014"/>
    </source>
</evidence>
<name>A0A7J0BND2_9BACT</name>
<dbReference type="Pfam" id="PF23545">
    <property type="entry name" value="Zn_ribbon_HMPTM"/>
    <property type="match status" value="1"/>
</dbReference>
<evidence type="ECO:0000259" key="7">
    <source>
        <dbReference type="PROSITE" id="PS51918"/>
    </source>
</evidence>
<feature type="compositionally biased region" description="Polar residues" evidence="6">
    <location>
        <begin position="292"/>
        <end position="301"/>
    </location>
</feature>
<keyword evidence="2" id="KW-0949">S-adenosyl-L-methionine</keyword>
<dbReference type="InterPro" id="IPR013785">
    <property type="entry name" value="Aldolase_TIM"/>
</dbReference>
<dbReference type="PANTHER" id="PTHR43306">
    <property type="entry name" value="7,8-DIHYDRO-6-HYDROXYMETHYLPTERIN DIMETHYLTRANSFERASE"/>
    <property type="match status" value="1"/>
</dbReference>
<dbReference type="InterPro" id="IPR058240">
    <property type="entry name" value="rSAM_sf"/>
</dbReference>
<dbReference type="InterPro" id="IPR034474">
    <property type="entry name" value="Methyltransferase_Class_D"/>
</dbReference>
<gene>
    <name evidence="8" type="ORF">DSM101010T_35510</name>
</gene>
<evidence type="ECO:0000256" key="6">
    <source>
        <dbReference type="SAM" id="MobiDB-lite"/>
    </source>
</evidence>
<evidence type="ECO:0000313" key="8">
    <source>
        <dbReference type="EMBL" id="GFM35186.1"/>
    </source>
</evidence>
<dbReference type="SFLD" id="SFLDG01067">
    <property type="entry name" value="SPASM/twitch_domain_containing"/>
    <property type="match status" value="1"/>
</dbReference>
<dbReference type="GO" id="GO:0003824">
    <property type="term" value="F:catalytic activity"/>
    <property type="evidence" value="ECO:0007669"/>
    <property type="project" value="InterPro"/>
</dbReference>